<feature type="domain" description="B transposition protein C-terminal" evidence="1">
    <location>
        <begin position="251"/>
        <end position="326"/>
    </location>
</feature>
<protein>
    <submittedName>
        <fullName evidence="3">AAA family ATPase</fullName>
    </submittedName>
</protein>
<evidence type="ECO:0000259" key="1">
    <source>
        <dbReference type="Pfam" id="PF09077"/>
    </source>
</evidence>
<proteinExistence type="predicted"/>
<reference evidence="3 4" key="1">
    <citation type="submission" date="2020-06" db="EMBL/GenBank/DDBJ databases">
        <title>Genome sequence of 2 isolates from Red Sea Mangroves.</title>
        <authorList>
            <person name="Sefrji F."/>
            <person name="Michoud G."/>
            <person name="Merlino G."/>
            <person name="Daffonchio D."/>
        </authorList>
    </citation>
    <scope>NUCLEOTIDE SEQUENCE [LARGE SCALE GENOMIC DNA]</scope>
    <source>
        <strain evidence="3 4">R1DC25</strain>
    </source>
</reference>
<evidence type="ECO:0000313" key="3">
    <source>
        <dbReference type="EMBL" id="QPC44488.1"/>
    </source>
</evidence>
<dbReference type="Proteomes" id="UP000593594">
    <property type="component" value="Chromosome"/>
</dbReference>
<dbReference type="GO" id="GO:0006313">
    <property type="term" value="P:DNA transposition"/>
    <property type="evidence" value="ECO:0007669"/>
    <property type="project" value="InterPro"/>
</dbReference>
<sequence>MTATKTQEWPAPRYAPEIGDDDLKIWGDLTQRMAEIAARYGWSKSEVARRSGIATGTLSQWYDGNYAGSFANVSAKVSRWLDSVAEVAATAARIPRAPGYVATPTSRELSDMLLYAQTLGEMAVVTLGAGMGKTMTARHYVETRPHAFLVTMRPTTSSVHGMLVELSRALDVNESNPGRLDRALGEKLRRNGRDTLLIVDEAQNLSDQAVNELRYFLDEYGCGIALLGNEELYGRFGGHKAVPAYAQIHGRIGKRMRRLQPLAGDVDDLIAAWGIEDEKVAKVARALGRKPGALRQITKTLQLAGMYAAGEDRTVTVADIKAAWADRGEEEL</sequence>
<dbReference type="Pfam" id="PF09077">
    <property type="entry name" value="Phage-MuB_C"/>
    <property type="match status" value="1"/>
</dbReference>
<dbReference type="Gene3D" id="1.10.260.40">
    <property type="entry name" value="lambda repressor-like DNA-binding domains"/>
    <property type="match status" value="1"/>
</dbReference>
<dbReference type="EMBL" id="CP058214">
    <property type="protein sequence ID" value="QPC44488.1"/>
    <property type="molecule type" value="Genomic_DNA"/>
</dbReference>
<dbReference type="InterPro" id="IPR009084">
    <property type="entry name" value="B_transpositn_C"/>
</dbReference>
<dbReference type="PANTHER" id="PTHR35894:SF5">
    <property type="entry name" value="MU-LIKE PROPHAGE FLUMU DNA TRANSPOSITION PROTEIN B"/>
    <property type="match status" value="1"/>
</dbReference>
<dbReference type="GO" id="GO:0016887">
    <property type="term" value="F:ATP hydrolysis activity"/>
    <property type="evidence" value="ECO:0007669"/>
    <property type="project" value="InterPro"/>
</dbReference>
<dbReference type="InterPro" id="IPR049945">
    <property type="entry name" value="AAA_22"/>
</dbReference>
<keyword evidence="4" id="KW-1185">Reference proteome</keyword>
<accession>A0A7S8HDN5</accession>
<dbReference type="Gene3D" id="1.10.1180.10">
    <property type="entry name" value="B transposition protein, C-terminal domain"/>
    <property type="match status" value="1"/>
</dbReference>
<dbReference type="PANTHER" id="PTHR35894">
    <property type="entry name" value="GENERAL SECRETION PATHWAY PROTEIN A-RELATED"/>
    <property type="match status" value="1"/>
</dbReference>
<feature type="domain" description="ORC1/DEAH AAA+ ATPase" evidence="2">
    <location>
        <begin position="129"/>
        <end position="236"/>
    </location>
</feature>
<evidence type="ECO:0000259" key="2">
    <source>
        <dbReference type="Pfam" id="PF13401"/>
    </source>
</evidence>
<dbReference type="SUPFAM" id="SSF52540">
    <property type="entry name" value="P-loop containing nucleoside triphosphate hydrolases"/>
    <property type="match status" value="1"/>
</dbReference>
<dbReference type="RefSeq" id="WP_213161858.1">
    <property type="nucleotide sequence ID" value="NZ_CP058214.1"/>
</dbReference>
<dbReference type="GO" id="GO:0003677">
    <property type="term" value="F:DNA binding"/>
    <property type="evidence" value="ECO:0007669"/>
    <property type="project" value="InterPro"/>
</dbReference>
<organism evidence="3 4">
    <name type="scientific">Kaustia mangrovi</name>
    <dbReference type="NCBI Taxonomy" id="2593653"/>
    <lineage>
        <taxon>Bacteria</taxon>
        <taxon>Pseudomonadati</taxon>
        <taxon>Pseudomonadota</taxon>
        <taxon>Alphaproteobacteria</taxon>
        <taxon>Hyphomicrobiales</taxon>
        <taxon>Parvibaculaceae</taxon>
        <taxon>Kaustia</taxon>
    </lineage>
</organism>
<dbReference type="InterPro" id="IPR027417">
    <property type="entry name" value="P-loop_NTPase"/>
</dbReference>
<evidence type="ECO:0000313" key="4">
    <source>
        <dbReference type="Proteomes" id="UP000593594"/>
    </source>
</evidence>
<dbReference type="InterPro" id="IPR052026">
    <property type="entry name" value="ExeA_AAA_ATPase_DNA-bind"/>
</dbReference>
<dbReference type="Pfam" id="PF13401">
    <property type="entry name" value="AAA_22"/>
    <property type="match status" value="1"/>
</dbReference>
<dbReference type="AlphaFoldDB" id="A0A7S8HDN5"/>
<name>A0A7S8HDN5_9HYPH</name>
<dbReference type="KEGG" id="kmn:HW532_18375"/>
<dbReference type="InterPro" id="IPR036733">
    <property type="entry name" value="B_transposit_C_sf"/>
</dbReference>
<dbReference type="SUPFAM" id="SSF47681">
    <property type="entry name" value="C-terminal domain of B transposition protein"/>
    <property type="match status" value="1"/>
</dbReference>
<gene>
    <name evidence="3" type="ORF">HW532_18375</name>
</gene>
<dbReference type="InterPro" id="IPR010982">
    <property type="entry name" value="Lambda_DNA-bd_dom_sf"/>
</dbReference>
<dbReference type="Gene3D" id="3.40.50.300">
    <property type="entry name" value="P-loop containing nucleotide triphosphate hydrolases"/>
    <property type="match status" value="1"/>
</dbReference>